<dbReference type="GO" id="GO:0044209">
    <property type="term" value="P:AMP salvage"/>
    <property type="evidence" value="ECO:0007669"/>
    <property type="project" value="UniProtKB-UniRule"/>
</dbReference>
<dbReference type="RefSeq" id="WP_010265245.1">
    <property type="nucleotide sequence ID" value="NZ_CP023730.1"/>
</dbReference>
<sequence>MEKSKVNLLILGAPGSGKGTQARLLAGHLDGLQVVSMGDLLRNEICERTETGKEIEDVMRSGILVDDALVCEILFSKLRKVRQGFLLDGFPRNRHQAEFLTVVLRLINCGIDAVIKLEVDAEVVKCRLRGRLICKGCGKVSNVSFGTTVCDECGCRDYISRNDDVAETIKHRISEYESVIGELEQYYGKLVTRVDSNGSVDEVFQAIRDIVDVLNN</sequence>
<dbReference type="PROSITE" id="PS00113">
    <property type="entry name" value="ADENYLATE_KINASE"/>
    <property type="match status" value="1"/>
</dbReference>
<feature type="binding site" evidence="5">
    <location>
        <begin position="15"/>
        <end position="20"/>
    </location>
    <ligand>
        <name>ATP</name>
        <dbReference type="ChEBI" id="CHEBI:30616"/>
    </ligand>
</feature>
<comment type="catalytic activity">
    <reaction evidence="5 7">
        <text>AMP + ATP = 2 ADP</text>
        <dbReference type="Rhea" id="RHEA:12973"/>
        <dbReference type="ChEBI" id="CHEBI:30616"/>
        <dbReference type="ChEBI" id="CHEBI:456215"/>
        <dbReference type="ChEBI" id="CHEBI:456216"/>
        <dbReference type="EC" id="2.7.4.3"/>
    </reaction>
</comment>
<name>A0A643CL23_ANAMA</name>
<evidence type="ECO:0000256" key="3">
    <source>
        <dbReference type="ARBA" id="ARBA00022741"/>
    </source>
</evidence>
<keyword evidence="5" id="KW-0963">Cytoplasm</keyword>
<comment type="domain">
    <text evidence="5">Consists of three domains, a large central CORE domain and two small peripheral domains, NMPbind and LID, which undergo movements during catalysis. The LID domain closes over the site of phosphoryl transfer upon ATP binding. Assembling and dissambling the active center during each catalytic cycle provides an effective means to prevent ATP hydrolysis.</text>
</comment>
<dbReference type="PANTHER" id="PTHR23359">
    <property type="entry name" value="NUCLEOTIDE KINASE"/>
    <property type="match status" value="1"/>
</dbReference>
<dbReference type="InterPro" id="IPR033690">
    <property type="entry name" value="Adenylat_kinase_CS"/>
</dbReference>
<keyword evidence="4 5" id="KW-0418">Kinase</keyword>
<dbReference type="GO" id="GO:0005524">
    <property type="term" value="F:ATP binding"/>
    <property type="evidence" value="ECO:0007669"/>
    <property type="project" value="UniProtKB-UniRule"/>
</dbReference>
<proteinExistence type="inferred from homology"/>
<dbReference type="HAMAP" id="MF_00235">
    <property type="entry name" value="Adenylate_kinase_Adk"/>
    <property type="match status" value="1"/>
</dbReference>
<dbReference type="AlphaFoldDB" id="A0A643CL23"/>
<comment type="similarity">
    <text evidence="5 6">Belongs to the adenylate kinase family.</text>
</comment>
<keyword evidence="5 7" id="KW-0067">ATP-binding</keyword>
<dbReference type="PRINTS" id="PR00094">
    <property type="entry name" value="ADENYLTKNASE"/>
</dbReference>
<dbReference type="GO" id="GO:0004017">
    <property type="term" value="F:AMP kinase activity"/>
    <property type="evidence" value="ECO:0007669"/>
    <property type="project" value="UniProtKB-UniRule"/>
</dbReference>
<comment type="subunit">
    <text evidence="5 7">Monomer.</text>
</comment>
<dbReference type="InterPro" id="IPR000850">
    <property type="entry name" value="Adenylat/UMP-CMP_kin"/>
</dbReference>
<dbReference type="NCBIfam" id="TIGR01351">
    <property type="entry name" value="adk"/>
    <property type="match status" value="1"/>
</dbReference>
<keyword evidence="1 5" id="KW-0808">Transferase</keyword>
<feature type="region of interest" description="NMP" evidence="5">
    <location>
        <begin position="36"/>
        <end position="65"/>
    </location>
</feature>
<dbReference type="CDD" id="cd01428">
    <property type="entry name" value="ADK"/>
    <property type="match status" value="1"/>
</dbReference>
<comment type="function">
    <text evidence="5">Catalyzes the reversible transfer of the terminal phosphate group between ATP and AMP. Plays an important role in cellular energy homeostasis and in adenine nucleotide metabolism.</text>
</comment>
<comment type="subcellular location">
    <subcellularLocation>
        <location evidence="5 7">Cytoplasm</location>
    </subcellularLocation>
</comment>
<evidence type="ECO:0000256" key="2">
    <source>
        <dbReference type="ARBA" id="ARBA00022727"/>
    </source>
</evidence>
<dbReference type="SMR" id="A0A643CL23"/>
<evidence type="ECO:0000256" key="7">
    <source>
        <dbReference type="RuleBase" id="RU003331"/>
    </source>
</evidence>
<dbReference type="EMBL" id="VTCY01000011">
    <property type="protein sequence ID" value="KAB0451630.1"/>
    <property type="molecule type" value="Genomic_DNA"/>
</dbReference>
<keyword evidence="3 5" id="KW-0547">Nucleotide-binding</keyword>
<dbReference type="InterPro" id="IPR006259">
    <property type="entry name" value="Adenyl_kin_sub"/>
</dbReference>
<reference evidence="8" key="1">
    <citation type="submission" date="2019-08" db="EMBL/GenBank/DDBJ databases">
        <authorList>
            <person name="Amaro Estrada I."/>
            <person name="Quiroz Castaneda R.E."/>
            <person name="Martinez Ocampo F."/>
            <person name="Rodriguez Camarillo S.D."/>
        </authorList>
    </citation>
    <scope>NUCLEOTIDE SEQUENCE</scope>
    <source>
        <strain evidence="8">MEX-30-184-02</strain>
    </source>
</reference>
<feature type="binding site" evidence="5">
    <location>
        <position position="161"/>
    </location>
    <ligand>
        <name>AMP</name>
        <dbReference type="ChEBI" id="CHEBI:456215"/>
    </ligand>
</feature>
<accession>A0A643CL23</accession>
<dbReference type="InterPro" id="IPR027417">
    <property type="entry name" value="P-loop_NTPase"/>
</dbReference>
<evidence type="ECO:0000256" key="4">
    <source>
        <dbReference type="ARBA" id="ARBA00022777"/>
    </source>
</evidence>
<comment type="caution">
    <text evidence="8">The sequence shown here is derived from an EMBL/GenBank/DDBJ whole genome shotgun (WGS) entry which is preliminary data.</text>
</comment>
<comment type="caution">
    <text evidence="5">Lacks conserved residue(s) required for the propagation of feature annotation.</text>
</comment>
<dbReference type="GO" id="GO:0005737">
    <property type="term" value="C:cytoplasm"/>
    <property type="evidence" value="ECO:0007669"/>
    <property type="project" value="UniProtKB-SubCell"/>
</dbReference>
<evidence type="ECO:0000313" key="8">
    <source>
        <dbReference type="EMBL" id="KAB0451630.1"/>
    </source>
</evidence>
<feature type="binding site" evidence="5">
    <location>
        <position position="96"/>
    </location>
    <ligand>
        <name>AMP</name>
        <dbReference type="ChEBI" id="CHEBI:456215"/>
    </ligand>
</feature>
<evidence type="ECO:0000256" key="5">
    <source>
        <dbReference type="HAMAP-Rule" id="MF_00235"/>
    </source>
</evidence>
<gene>
    <name evidence="5" type="primary">adk</name>
    <name evidence="8" type="ORF">FY207_03690</name>
</gene>
<organism evidence="8">
    <name type="scientific">Anaplasma marginale</name>
    <dbReference type="NCBI Taxonomy" id="770"/>
    <lineage>
        <taxon>Bacteria</taxon>
        <taxon>Pseudomonadati</taxon>
        <taxon>Pseudomonadota</taxon>
        <taxon>Alphaproteobacteria</taxon>
        <taxon>Rickettsiales</taxon>
        <taxon>Anaplasmataceae</taxon>
        <taxon>Anaplasma</taxon>
    </lineage>
</organism>
<feature type="binding site" evidence="5">
    <location>
        <begin position="63"/>
        <end position="65"/>
    </location>
    <ligand>
        <name>AMP</name>
        <dbReference type="ChEBI" id="CHEBI:456215"/>
    </ligand>
</feature>
<feature type="binding site" evidence="5">
    <location>
        <position position="131"/>
    </location>
    <ligand>
        <name>ATP</name>
        <dbReference type="ChEBI" id="CHEBI:30616"/>
    </ligand>
</feature>
<dbReference type="Pfam" id="PF00406">
    <property type="entry name" value="ADK"/>
    <property type="match status" value="1"/>
</dbReference>
<protein>
    <recommendedName>
        <fullName evidence="5 7">Adenylate kinase</fullName>
        <shortName evidence="5">AK</shortName>
        <ecNumber evidence="5 7">2.7.4.3</ecNumber>
    </recommendedName>
    <alternativeName>
        <fullName evidence="5">ATP-AMP transphosphorylase</fullName>
    </alternativeName>
    <alternativeName>
        <fullName evidence="5">ATP:AMP phosphotransferase</fullName>
    </alternativeName>
    <alternativeName>
        <fullName evidence="5">Adenylate monophosphate kinase</fullName>
    </alternativeName>
</protein>
<dbReference type="SUPFAM" id="SSF52540">
    <property type="entry name" value="P-loop containing nucleoside triphosphate hydrolases"/>
    <property type="match status" value="1"/>
</dbReference>
<evidence type="ECO:0000256" key="1">
    <source>
        <dbReference type="ARBA" id="ARBA00022679"/>
    </source>
</evidence>
<feature type="binding site" evidence="5">
    <location>
        <position position="198"/>
    </location>
    <ligand>
        <name>ATP</name>
        <dbReference type="ChEBI" id="CHEBI:30616"/>
    </ligand>
</feature>
<feature type="binding site" evidence="5">
    <location>
        <begin position="89"/>
        <end position="92"/>
    </location>
    <ligand>
        <name>AMP</name>
        <dbReference type="ChEBI" id="CHEBI:456215"/>
    </ligand>
</feature>
<evidence type="ECO:0000256" key="6">
    <source>
        <dbReference type="RuleBase" id="RU003330"/>
    </source>
</evidence>
<feature type="binding site" evidence="5">
    <location>
        <position position="42"/>
    </location>
    <ligand>
        <name>AMP</name>
        <dbReference type="ChEBI" id="CHEBI:456215"/>
    </ligand>
</feature>
<feature type="binding site" evidence="5">
    <location>
        <position position="172"/>
    </location>
    <ligand>
        <name>AMP</name>
        <dbReference type="ChEBI" id="CHEBI:456215"/>
    </ligand>
</feature>
<keyword evidence="2 5" id="KW-0545">Nucleotide biosynthesis</keyword>
<dbReference type="Gene3D" id="3.40.50.300">
    <property type="entry name" value="P-loop containing nucleotide triphosphate hydrolases"/>
    <property type="match status" value="1"/>
</dbReference>
<dbReference type="UniPathway" id="UPA00588">
    <property type="reaction ID" value="UER00649"/>
</dbReference>
<comment type="pathway">
    <text evidence="5">Purine metabolism; AMP biosynthesis via salvage pathway; AMP from ADP: step 1/1.</text>
</comment>
<dbReference type="EC" id="2.7.4.3" evidence="5 7"/>